<feature type="region of interest" description="Disordered" evidence="1">
    <location>
        <begin position="139"/>
        <end position="163"/>
    </location>
</feature>
<keyword evidence="3" id="KW-1185">Reference proteome</keyword>
<evidence type="ECO:0000313" key="2">
    <source>
        <dbReference type="EMBL" id="KER19093.1"/>
    </source>
</evidence>
<dbReference type="GeneID" id="20326181"/>
<dbReference type="AlphaFoldDB" id="A0A074YWN9"/>
<gene>
    <name evidence="2" type="ORF">T265_12013</name>
</gene>
<proteinExistence type="predicted"/>
<dbReference type="CTD" id="20326181"/>
<dbReference type="EMBL" id="KL597337">
    <property type="protein sequence ID" value="KER19093.1"/>
    <property type="molecule type" value="Genomic_DNA"/>
</dbReference>
<dbReference type="RefSeq" id="XP_009177158.1">
    <property type="nucleotide sequence ID" value="XM_009178894.1"/>
</dbReference>
<accession>A0A074YWN9</accession>
<dbReference type="Proteomes" id="UP000054324">
    <property type="component" value="Unassembled WGS sequence"/>
</dbReference>
<reference evidence="2 3" key="1">
    <citation type="submission" date="2013-11" db="EMBL/GenBank/DDBJ databases">
        <title>Opisthorchis viverrini - life in the bile duct.</title>
        <authorList>
            <person name="Young N.D."/>
            <person name="Nagarajan N."/>
            <person name="Lin S.J."/>
            <person name="Korhonen P.K."/>
            <person name="Jex A.R."/>
            <person name="Hall R.S."/>
            <person name="Safavi-Hemami H."/>
            <person name="Kaewkong W."/>
            <person name="Bertrand D."/>
            <person name="Gao S."/>
            <person name="Seet Q."/>
            <person name="Wongkham S."/>
            <person name="Teh B.T."/>
            <person name="Wongkham C."/>
            <person name="Intapan P.M."/>
            <person name="Maleewong W."/>
            <person name="Yang X."/>
            <person name="Hu M."/>
            <person name="Wang Z."/>
            <person name="Hofmann A."/>
            <person name="Sternberg P.W."/>
            <person name="Tan P."/>
            <person name="Wang J."/>
            <person name="Gasser R.B."/>
        </authorList>
    </citation>
    <scope>NUCLEOTIDE SEQUENCE [LARGE SCALE GENOMIC DNA]</scope>
</reference>
<name>A0A074YWN9_OPIVI</name>
<evidence type="ECO:0000256" key="1">
    <source>
        <dbReference type="SAM" id="MobiDB-lite"/>
    </source>
</evidence>
<protein>
    <submittedName>
        <fullName evidence="2">Uncharacterized protein</fullName>
    </submittedName>
</protein>
<dbReference type="KEGG" id="ovi:T265_12013"/>
<organism evidence="2 3">
    <name type="scientific">Opisthorchis viverrini</name>
    <name type="common">Southeast Asian liver fluke</name>
    <dbReference type="NCBI Taxonomy" id="6198"/>
    <lineage>
        <taxon>Eukaryota</taxon>
        <taxon>Metazoa</taxon>
        <taxon>Spiralia</taxon>
        <taxon>Lophotrochozoa</taxon>
        <taxon>Platyhelminthes</taxon>
        <taxon>Trematoda</taxon>
        <taxon>Digenea</taxon>
        <taxon>Opisthorchiida</taxon>
        <taxon>Opisthorchiata</taxon>
        <taxon>Opisthorchiidae</taxon>
        <taxon>Opisthorchis</taxon>
    </lineage>
</organism>
<evidence type="ECO:0000313" key="3">
    <source>
        <dbReference type="Proteomes" id="UP000054324"/>
    </source>
</evidence>
<sequence length="163" mass="18399">MSGAGVACLRLRERGKKQLANSAYPMAMPGFELRTPDKRVERVITTPSAHVGCIRILKYEEISALTSERRDWFADSIGISAGFFLKSRRTSNGKFHEVHVAVLRRGKRSGRSGPSKLHETGLWQDVYVPNTRHWGRKTRPLRHADVSESVPSDPLQAGHQRKR</sequence>